<comment type="caution">
    <text evidence="2">The sequence shown here is derived from an EMBL/GenBank/DDBJ whole genome shotgun (WGS) entry which is preliminary data.</text>
</comment>
<dbReference type="AlphaFoldDB" id="A0A066URJ7"/>
<evidence type="ECO:0000313" key="2">
    <source>
        <dbReference type="EMBL" id="KDN26754.1"/>
    </source>
</evidence>
<proteinExistence type="predicted"/>
<sequence>MSRVQKGMHVEYLGSLGKVLVIDEQEQTALVESYHTHEQYAVPLEELEAIDAQLPLSLESSRY</sequence>
<protein>
    <submittedName>
        <fullName evidence="2">Malate dehydrogenase</fullName>
    </submittedName>
</protein>
<organism evidence="2 3">
    <name type="scientific">Vibrio fortis</name>
    <dbReference type="NCBI Taxonomy" id="212667"/>
    <lineage>
        <taxon>Bacteria</taxon>
        <taxon>Pseudomonadati</taxon>
        <taxon>Pseudomonadota</taxon>
        <taxon>Gammaproteobacteria</taxon>
        <taxon>Vibrionales</taxon>
        <taxon>Vibrionaceae</taxon>
        <taxon>Vibrio</taxon>
    </lineage>
</organism>
<dbReference type="Proteomes" id="UP000326789">
    <property type="component" value="Unassembled WGS sequence"/>
</dbReference>
<keyword evidence="3" id="KW-1185">Reference proteome</keyword>
<reference evidence="1 4" key="2">
    <citation type="submission" date="2019-09" db="EMBL/GenBank/DDBJ databases">
        <title>Whole genome sequence of Vibrio fortis.</title>
        <authorList>
            <person name="Das S.K."/>
        </authorList>
    </citation>
    <scope>NUCLEOTIDE SEQUENCE [LARGE SCALE GENOMIC DNA]</scope>
    <source>
        <strain evidence="1 4">AN60</strain>
    </source>
</reference>
<dbReference type="EMBL" id="VWSE01000008">
    <property type="protein sequence ID" value="KAB0286068.1"/>
    <property type="molecule type" value="Genomic_DNA"/>
</dbReference>
<evidence type="ECO:0000313" key="3">
    <source>
        <dbReference type="Proteomes" id="UP000027219"/>
    </source>
</evidence>
<evidence type="ECO:0000313" key="4">
    <source>
        <dbReference type="Proteomes" id="UP000326789"/>
    </source>
</evidence>
<reference evidence="2 3" key="1">
    <citation type="submission" date="2014-02" db="EMBL/GenBank/DDBJ databases">
        <title>Vibrio fortis Dalian14 Genome Sequencing.</title>
        <authorList>
            <person name="Wang Y."/>
            <person name="Song L."/>
            <person name="Liu G."/>
            <person name="Ding J."/>
        </authorList>
    </citation>
    <scope>NUCLEOTIDE SEQUENCE [LARGE SCALE GENOMIC DNA]</scope>
    <source>
        <strain evidence="2 3">Dalian14</strain>
    </source>
</reference>
<dbReference type="OrthoDB" id="5881342at2"/>
<dbReference type="Proteomes" id="UP000027219">
    <property type="component" value="Unassembled WGS sequence"/>
</dbReference>
<name>A0A066URJ7_9VIBR</name>
<accession>A0A066URJ7</accession>
<evidence type="ECO:0000313" key="1">
    <source>
        <dbReference type="EMBL" id="KAB0286068.1"/>
    </source>
</evidence>
<gene>
    <name evidence="1" type="ORF">F2P58_15100</name>
    <name evidence="2" type="ORF">VFDL14_08765</name>
</gene>
<dbReference type="RefSeq" id="WP_032553025.1">
    <property type="nucleotide sequence ID" value="NZ_BTGL01000006.1"/>
</dbReference>
<dbReference type="EMBL" id="JFFR01000028">
    <property type="protein sequence ID" value="KDN26754.1"/>
    <property type="molecule type" value="Genomic_DNA"/>
</dbReference>